<comment type="caution">
    <text evidence="1">The sequence shown here is derived from an EMBL/GenBank/DDBJ whole genome shotgun (WGS) entry which is preliminary data.</text>
</comment>
<name>A0ABT2ZAV7_9RHOB</name>
<accession>A0ABT2ZAV7</accession>
<dbReference type="PROSITE" id="PS51257">
    <property type="entry name" value="PROKAR_LIPOPROTEIN"/>
    <property type="match status" value="1"/>
</dbReference>
<organism evidence="1 2">
    <name type="scientific">Albidovulum marisflavi</name>
    <dbReference type="NCBI Taxonomy" id="2984159"/>
    <lineage>
        <taxon>Bacteria</taxon>
        <taxon>Pseudomonadati</taxon>
        <taxon>Pseudomonadota</taxon>
        <taxon>Alphaproteobacteria</taxon>
        <taxon>Rhodobacterales</taxon>
        <taxon>Paracoccaceae</taxon>
        <taxon>Albidovulum</taxon>
    </lineage>
</organism>
<evidence type="ECO:0000313" key="2">
    <source>
        <dbReference type="Proteomes" id="UP001652542"/>
    </source>
</evidence>
<reference evidence="1 2" key="1">
    <citation type="submission" date="2022-10" db="EMBL/GenBank/DDBJ databases">
        <title>Defluviimonas sp. nov., isolated from ocean surface water.</title>
        <authorList>
            <person name="He W."/>
            <person name="Wang L."/>
            <person name="Zhang D.-F."/>
        </authorList>
    </citation>
    <scope>NUCLEOTIDE SEQUENCE [LARGE SCALE GENOMIC DNA]</scope>
    <source>
        <strain evidence="1 2">WL0002</strain>
    </source>
</reference>
<dbReference type="EMBL" id="JAOWKY010000001">
    <property type="protein sequence ID" value="MCV2868195.1"/>
    <property type="molecule type" value="Genomic_DNA"/>
</dbReference>
<protein>
    <submittedName>
        <fullName evidence="1">Uncharacterized protein</fullName>
    </submittedName>
</protein>
<keyword evidence="2" id="KW-1185">Reference proteome</keyword>
<sequence>MDLWQKWAKAPDKIAPAPTRFLMLAITAVVVSGCEELVDQYHDDRHVMKILRDGEYRFVDEEF</sequence>
<evidence type="ECO:0000313" key="1">
    <source>
        <dbReference type="EMBL" id="MCV2868195.1"/>
    </source>
</evidence>
<dbReference type="RefSeq" id="WP_263733813.1">
    <property type="nucleotide sequence ID" value="NZ_JAOWKY010000001.1"/>
</dbReference>
<proteinExistence type="predicted"/>
<dbReference type="Proteomes" id="UP001652542">
    <property type="component" value="Unassembled WGS sequence"/>
</dbReference>
<gene>
    <name evidence="1" type="ORF">OEW28_06090</name>
</gene>